<organism evidence="2 3">
    <name type="scientific">Symbiodinium microadriaticum</name>
    <name type="common">Dinoflagellate</name>
    <name type="synonym">Zooxanthella microadriatica</name>
    <dbReference type="NCBI Taxonomy" id="2951"/>
    <lineage>
        <taxon>Eukaryota</taxon>
        <taxon>Sar</taxon>
        <taxon>Alveolata</taxon>
        <taxon>Dinophyceae</taxon>
        <taxon>Suessiales</taxon>
        <taxon>Symbiodiniaceae</taxon>
        <taxon>Symbiodinium</taxon>
    </lineage>
</organism>
<dbReference type="AlphaFoldDB" id="A0A1Q9F0C6"/>
<evidence type="ECO:0000256" key="1">
    <source>
        <dbReference type="SAM" id="MobiDB-lite"/>
    </source>
</evidence>
<feature type="region of interest" description="Disordered" evidence="1">
    <location>
        <begin position="298"/>
        <end position="357"/>
    </location>
</feature>
<feature type="region of interest" description="Disordered" evidence="1">
    <location>
        <begin position="472"/>
        <end position="497"/>
    </location>
</feature>
<feature type="compositionally biased region" description="Pro residues" evidence="1">
    <location>
        <begin position="487"/>
        <end position="497"/>
    </location>
</feature>
<sequence length="923" mass="103201">MIWLGGVAIQSDPDAAHWYPQTMDQEAALQAPDRNLWVLSAQGPKGSTEVHEPGTHLLDPAGAIETAVMVPEAGVKPVIFKASALREHVGQSWGDTWLGTMALSPAANPSAVIYSFEPVQDLKLLQVWGTQPNGLDNWNGTLEDVELRDADGVFSEIRRDHVRWHVLAQTFELKTQTCEGCEYEVLQRLADTGWLKKIPRMVRLPSDRFTREMGGAGTSVVLWTTGFGNRIGPVGELLSLDMVIRALLSGGAGFGRCAASERLIRSVVIAFLCLSRSFLGISYISVHFRRHTRTMEEAPAMNAQQTSAEQPTEAALPAAETAAETPSPIAAPPGVPMKAPPPSLLAKEEPKEPAPTPEIGQLITLTDDLQVVRFTNGTIHLKRAGKEPEAITPSMFDALLQSIRTQANASAPSAMSGFTGLASTNRGSAPGTDNDPIEWGDMDPNFRQALQDSPELLKAYNTVRNPKKVAKLDPATNSFTPTTNIELPPPSVETPPPQVTMENLSTVLATYHEQTVQPSLDLLSNHIRQDVISRLDKQGSVIRYEGLALQSLEADAIRRTVLIHGLPPFTTKSQIDHNLHYLLQQAQLTESDIQTTSNHVNTSTNAFLKITFLQESTSKHFFQTFKQKKRWYHSNEAEDAPLRIERDVPMLERIERAPLHAVIDSLTKPQPPAMDEYLRCDFNSLQVWDNAEESLLAQVLYLPDKNLSYACYLLVVPRFFEEVREHFPRFFGDKLSSTIQFMQAYAAASRHATTALRYHFSQTKDVSNISREDAIRSFPYPIYPIELHDELSTQLSKNPNFILQGFLGMQTQIQQAVSDLGINLEDYGRKGKGTARNKGKGKGKRSDRKGYQSDMYRNPAEEEEDTDEDYKARDFDDYDPRFDELVQDSTRRRREDDRQQALRMYYVRLYGGDNAEHMTWYGP</sequence>
<dbReference type="Proteomes" id="UP000186817">
    <property type="component" value="Unassembled WGS sequence"/>
</dbReference>
<accession>A0A1Q9F0C6</accession>
<dbReference type="EMBL" id="LSRX01000033">
    <property type="protein sequence ID" value="OLQ13121.1"/>
    <property type="molecule type" value="Genomic_DNA"/>
</dbReference>
<feature type="compositionally biased region" description="Low complexity" evidence="1">
    <location>
        <begin position="308"/>
        <end position="328"/>
    </location>
</feature>
<feature type="compositionally biased region" description="Basic and acidic residues" evidence="1">
    <location>
        <begin position="869"/>
        <end position="898"/>
    </location>
</feature>
<feature type="compositionally biased region" description="Polar residues" evidence="1">
    <location>
        <begin position="475"/>
        <end position="485"/>
    </location>
</feature>
<name>A0A1Q9F0C6_SYMMI</name>
<protein>
    <submittedName>
        <fullName evidence="2">Uncharacterized protein</fullName>
    </submittedName>
</protein>
<keyword evidence="3" id="KW-1185">Reference proteome</keyword>
<reference evidence="2 3" key="1">
    <citation type="submission" date="2016-02" db="EMBL/GenBank/DDBJ databases">
        <title>Genome analysis of coral dinoflagellate symbionts highlights evolutionary adaptations to a symbiotic lifestyle.</title>
        <authorList>
            <person name="Aranda M."/>
            <person name="Li Y."/>
            <person name="Liew Y.J."/>
            <person name="Baumgarten S."/>
            <person name="Simakov O."/>
            <person name="Wilson M."/>
            <person name="Piel J."/>
            <person name="Ashoor H."/>
            <person name="Bougouffa S."/>
            <person name="Bajic V.B."/>
            <person name="Ryu T."/>
            <person name="Ravasi T."/>
            <person name="Bayer T."/>
            <person name="Micklem G."/>
            <person name="Kim H."/>
            <person name="Bhak J."/>
            <person name="Lajeunesse T.C."/>
            <person name="Voolstra C.R."/>
        </authorList>
    </citation>
    <scope>NUCLEOTIDE SEQUENCE [LARGE SCALE GENOMIC DNA]</scope>
    <source>
        <strain evidence="2 3">CCMP2467</strain>
    </source>
</reference>
<feature type="compositionally biased region" description="Pro residues" evidence="1">
    <location>
        <begin position="329"/>
        <end position="343"/>
    </location>
</feature>
<feature type="compositionally biased region" description="Basic residues" evidence="1">
    <location>
        <begin position="830"/>
        <end position="847"/>
    </location>
</feature>
<gene>
    <name evidence="2" type="ORF">AK812_SmicGene2936</name>
</gene>
<proteinExistence type="predicted"/>
<evidence type="ECO:0000313" key="3">
    <source>
        <dbReference type="Proteomes" id="UP000186817"/>
    </source>
</evidence>
<evidence type="ECO:0000313" key="2">
    <source>
        <dbReference type="EMBL" id="OLQ13121.1"/>
    </source>
</evidence>
<feature type="region of interest" description="Disordered" evidence="1">
    <location>
        <begin position="828"/>
        <end position="898"/>
    </location>
</feature>
<comment type="caution">
    <text evidence="2">The sequence shown here is derived from an EMBL/GenBank/DDBJ whole genome shotgun (WGS) entry which is preliminary data.</text>
</comment>